<evidence type="ECO:0000313" key="1">
    <source>
        <dbReference type="EMBL" id="KAK1433623.1"/>
    </source>
</evidence>
<name>A0AAD8P4V6_TARER</name>
<proteinExistence type="predicted"/>
<dbReference type="EMBL" id="JAUHHV010000002">
    <property type="protein sequence ID" value="KAK1433623.1"/>
    <property type="molecule type" value="Genomic_DNA"/>
</dbReference>
<dbReference type="Proteomes" id="UP001229421">
    <property type="component" value="Unassembled WGS sequence"/>
</dbReference>
<keyword evidence="2" id="KW-1185">Reference proteome</keyword>
<protein>
    <submittedName>
        <fullName evidence="1">Uncharacterized protein</fullName>
    </submittedName>
</protein>
<reference evidence="1" key="1">
    <citation type="journal article" date="2023" name="bioRxiv">
        <title>Improved chromosome-level genome assembly for marigold (Tagetes erecta).</title>
        <authorList>
            <person name="Jiang F."/>
            <person name="Yuan L."/>
            <person name="Wang S."/>
            <person name="Wang H."/>
            <person name="Xu D."/>
            <person name="Wang A."/>
            <person name="Fan W."/>
        </authorList>
    </citation>
    <scope>NUCLEOTIDE SEQUENCE</scope>
    <source>
        <strain evidence="1">WSJ</strain>
        <tissue evidence="1">Leaf</tissue>
    </source>
</reference>
<evidence type="ECO:0000313" key="2">
    <source>
        <dbReference type="Proteomes" id="UP001229421"/>
    </source>
</evidence>
<accession>A0AAD8P4V6</accession>
<organism evidence="1 2">
    <name type="scientific">Tagetes erecta</name>
    <name type="common">African marigold</name>
    <dbReference type="NCBI Taxonomy" id="13708"/>
    <lineage>
        <taxon>Eukaryota</taxon>
        <taxon>Viridiplantae</taxon>
        <taxon>Streptophyta</taxon>
        <taxon>Embryophyta</taxon>
        <taxon>Tracheophyta</taxon>
        <taxon>Spermatophyta</taxon>
        <taxon>Magnoliopsida</taxon>
        <taxon>eudicotyledons</taxon>
        <taxon>Gunneridae</taxon>
        <taxon>Pentapetalae</taxon>
        <taxon>asterids</taxon>
        <taxon>campanulids</taxon>
        <taxon>Asterales</taxon>
        <taxon>Asteraceae</taxon>
        <taxon>Asteroideae</taxon>
        <taxon>Heliantheae alliance</taxon>
        <taxon>Tageteae</taxon>
        <taxon>Tagetes</taxon>
    </lineage>
</organism>
<dbReference type="AlphaFoldDB" id="A0AAD8P4V6"/>
<sequence length="84" mass="9431">MKSEVDVICNQNLNMYLETNALIGYTLFFEHLALLDTAEVWSTSSSADVCRCGPQTKDLFLQKKQTAPKIVREVGVVGEVHQTR</sequence>
<gene>
    <name evidence="1" type="ORF">QVD17_10536</name>
</gene>
<comment type="caution">
    <text evidence="1">The sequence shown here is derived from an EMBL/GenBank/DDBJ whole genome shotgun (WGS) entry which is preliminary data.</text>
</comment>